<gene>
    <name evidence="2" type="ORF">C8Q69DRAFT_472791</name>
</gene>
<dbReference type="EMBL" id="RCNU01000008">
    <property type="protein sequence ID" value="RWQ94129.1"/>
    <property type="molecule type" value="Genomic_DNA"/>
</dbReference>
<dbReference type="InterPro" id="IPR016084">
    <property type="entry name" value="Haem_Oase-like_multi-hlx"/>
</dbReference>
<protein>
    <submittedName>
        <fullName evidence="2">Putative transcription regulator</fullName>
    </submittedName>
</protein>
<organism evidence="2 3">
    <name type="scientific">Byssochlamys spectabilis</name>
    <name type="common">Paecilomyces variotii</name>
    <dbReference type="NCBI Taxonomy" id="264951"/>
    <lineage>
        <taxon>Eukaryota</taxon>
        <taxon>Fungi</taxon>
        <taxon>Dikarya</taxon>
        <taxon>Ascomycota</taxon>
        <taxon>Pezizomycotina</taxon>
        <taxon>Eurotiomycetes</taxon>
        <taxon>Eurotiomycetidae</taxon>
        <taxon>Eurotiales</taxon>
        <taxon>Thermoascaceae</taxon>
        <taxon>Paecilomyces</taxon>
    </lineage>
</organism>
<dbReference type="InterPro" id="IPR053261">
    <property type="entry name" value="Polyketide-peptide_reg"/>
</dbReference>
<dbReference type="Proteomes" id="UP000283841">
    <property type="component" value="Unassembled WGS sequence"/>
</dbReference>
<comment type="caution">
    <text evidence="2">The sequence shown here is derived from an EMBL/GenBank/DDBJ whole genome shotgun (WGS) entry which is preliminary data.</text>
</comment>
<dbReference type="VEuPathDB" id="FungiDB:C8Q69DRAFT_472791"/>
<evidence type="ECO:0000259" key="1">
    <source>
        <dbReference type="Pfam" id="PF03070"/>
    </source>
</evidence>
<dbReference type="InterPro" id="IPR004305">
    <property type="entry name" value="Thiaminase-2/PQQC"/>
</dbReference>
<dbReference type="Gene3D" id="1.20.910.10">
    <property type="entry name" value="Heme oxygenase-like"/>
    <property type="match status" value="1"/>
</dbReference>
<dbReference type="GO" id="GO:0006772">
    <property type="term" value="P:thiamine metabolic process"/>
    <property type="evidence" value="ECO:0007669"/>
    <property type="project" value="UniProtKB-ARBA"/>
</dbReference>
<dbReference type="SUPFAM" id="SSF48613">
    <property type="entry name" value="Heme oxygenase-like"/>
    <property type="match status" value="1"/>
</dbReference>
<dbReference type="Pfam" id="PF03070">
    <property type="entry name" value="TENA_THI-4"/>
    <property type="match status" value="1"/>
</dbReference>
<keyword evidence="3" id="KW-1185">Reference proteome</keyword>
<proteinExistence type="predicted"/>
<accession>A0A443HQS4</accession>
<dbReference type="RefSeq" id="XP_028483774.1">
    <property type="nucleotide sequence ID" value="XM_028630999.1"/>
</dbReference>
<dbReference type="AlphaFoldDB" id="A0A443HQS4"/>
<evidence type="ECO:0000313" key="3">
    <source>
        <dbReference type="Proteomes" id="UP000283841"/>
    </source>
</evidence>
<dbReference type="CDD" id="cd19357">
    <property type="entry name" value="TenA_E_At3g16990-like"/>
    <property type="match status" value="1"/>
</dbReference>
<name>A0A443HQS4_BYSSP</name>
<evidence type="ECO:0000313" key="2">
    <source>
        <dbReference type="EMBL" id="RWQ94129.1"/>
    </source>
</evidence>
<dbReference type="PANTHER" id="PTHR41813">
    <property type="entry name" value="REGULATOR PAB1642, PUTATIVE (AFU_ORTHOLOGUE AFUA_3G11955)-RELATED"/>
    <property type="match status" value="1"/>
</dbReference>
<dbReference type="GeneID" id="39600276"/>
<reference evidence="2 3" key="1">
    <citation type="journal article" date="2018" name="Front. Microbiol.">
        <title>Genomic and genetic insights into a cosmopolitan fungus, Paecilomyces variotii (Eurotiales).</title>
        <authorList>
            <person name="Urquhart A.S."/>
            <person name="Mondo S.J."/>
            <person name="Makela M.R."/>
            <person name="Hane J.K."/>
            <person name="Wiebenga A."/>
            <person name="He G."/>
            <person name="Mihaltcheva S."/>
            <person name="Pangilinan J."/>
            <person name="Lipzen A."/>
            <person name="Barry K."/>
            <person name="de Vries R.P."/>
            <person name="Grigoriev I.V."/>
            <person name="Idnurm A."/>
        </authorList>
    </citation>
    <scope>NUCLEOTIDE SEQUENCE [LARGE SCALE GENOMIC DNA]</scope>
    <source>
        <strain evidence="2 3">CBS 101075</strain>
    </source>
</reference>
<feature type="domain" description="Thiaminase-2/PQQC" evidence="1">
    <location>
        <begin position="20"/>
        <end position="63"/>
    </location>
</feature>
<sequence length="261" mass="29937">MSEPLSSYLRSHFPSSFHRATTHPFLIAAGSGTLSKKTLSQWLSQDRLYAQSYVRFIGLLLSKIVFPPRNPRVSKPRIPSTEERIFHALTEALVNIRRELRFFEDTAVKYGLDLTAVPDLEGGEEEGKEGWKVFGPGFITKAYIDLFMAAGSSGASLLEGLTVLWATEWCYLSAWRFARGHMKEGKDAREDRDGGALRKEFIPNWSSDEFEEFVVLIRDAMDELAGKLKGVEEIERERGKCLGWWRQVLWLEERFWPNVKE</sequence>
<dbReference type="PANTHER" id="PTHR41813:SF2">
    <property type="entry name" value="REGULATOR PAB1642, PUTATIVE (AFU_ORTHOLOGUE AFUA_3G11955)-RELATED"/>
    <property type="match status" value="1"/>
</dbReference>
<dbReference type="STRING" id="264951.A0A443HQS4"/>
<dbReference type="OrthoDB" id="37730at2759"/>